<comment type="similarity">
    <text evidence="1">Belongs to the peptidase S1C family.</text>
</comment>
<keyword evidence="3" id="KW-0378">Hydrolase</keyword>
<keyword evidence="2" id="KW-0645">Protease</keyword>
<evidence type="ECO:0000313" key="5">
    <source>
        <dbReference type="Proteomes" id="UP001465755"/>
    </source>
</evidence>
<dbReference type="SUPFAM" id="SSF50494">
    <property type="entry name" value="Trypsin-like serine proteases"/>
    <property type="match status" value="1"/>
</dbReference>
<name>A0AAW1NUF4_9CHLO</name>
<evidence type="ECO:0000313" key="4">
    <source>
        <dbReference type="EMBL" id="KAK9799413.1"/>
    </source>
</evidence>
<organism evidence="4 5">
    <name type="scientific">Symbiochloris irregularis</name>
    <dbReference type="NCBI Taxonomy" id="706552"/>
    <lineage>
        <taxon>Eukaryota</taxon>
        <taxon>Viridiplantae</taxon>
        <taxon>Chlorophyta</taxon>
        <taxon>core chlorophytes</taxon>
        <taxon>Trebouxiophyceae</taxon>
        <taxon>Trebouxiales</taxon>
        <taxon>Trebouxiaceae</taxon>
        <taxon>Symbiochloris</taxon>
    </lineage>
</organism>
<dbReference type="AlphaFoldDB" id="A0AAW1NUF4"/>
<dbReference type="Pfam" id="PF13365">
    <property type="entry name" value="Trypsin_2"/>
    <property type="match status" value="1"/>
</dbReference>
<sequence>MLHSRTVLRNSLHPPIARAQLGKPSLLVCYGLRHCDRTSISGAQLSRRATLTSLILGSSLLVPEKASAAIIDEKAACRAFEAAGPSVIQVAGFKAKDDSSPEQIASGILWSKFGHIVTSYQAVEGFTRSGRPAQALRVTGLEDKPSQEAYDAEVVAISADNNLAVLQISAPPDLLRPIQVASSAELKVGQSVFAIGSTGTSERTLSAGVLSGQRRGIPSPSGRVIAGALQTDAAVSPSASGGALVDSAGRLLGMCIGPRSSSGRSSGVNFAISADMLRRVVPNLIATGNASGRGL</sequence>
<evidence type="ECO:0008006" key="6">
    <source>
        <dbReference type="Google" id="ProtNLM"/>
    </source>
</evidence>
<keyword evidence="5" id="KW-1185">Reference proteome</keyword>
<dbReference type="Proteomes" id="UP001465755">
    <property type="component" value="Unassembled WGS sequence"/>
</dbReference>
<evidence type="ECO:0000256" key="2">
    <source>
        <dbReference type="ARBA" id="ARBA00022670"/>
    </source>
</evidence>
<dbReference type="InterPro" id="IPR051201">
    <property type="entry name" value="Chloro_Bact_Ser_Proteases"/>
</dbReference>
<dbReference type="Gene3D" id="2.40.10.10">
    <property type="entry name" value="Trypsin-like serine proteases"/>
    <property type="match status" value="2"/>
</dbReference>
<comment type="caution">
    <text evidence="4">The sequence shown here is derived from an EMBL/GenBank/DDBJ whole genome shotgun (WGS) entry which is preliminary data.</text>
</comment>
<evidence type="ECO:0000256" key="3">
    <source>
        <dbReference type="ARBA" id="ARBA00022801"/>
    </source>
</evidence>
<reference evidence="4 5" key="1">
    <citation type="journal article" date="2024" name="Nat. Commun.">
        <title>Phylogenomics reveals the evolutionary origins of lichenization in chlorophyte algae.</title>
        <authorList>
            <person name="Puginier C."/>
            <person name="Libourel C."/>
            <person name="Otte J."/>
            <person name="Skaloud P."/>
            <person name="Haon M."/>
            <person name="Grisel S."/>
            <person name="Petersen M."/>
            <person name="Berrin J.G."/>
            <person name="Delaux P.M."/>
            <person name="Dal Grande F."/>
            <person name="Keller J."/>
        </authorList>
    </citation>
    <scope>NUCLEOTIDE SEQUENCE [LARGE SCALE GENOMIC DNA]</scope>
    <source>
        <strain evidence="4 5">SAG 2036</strain>
    </source>
</reference>
<dbReference type="GO" id="GO:0004252">
    <property type="term" value="F:serine-type endopeptidase activity"/>
    <property type="evidence" value="ECO:0007669"/>
    <property type="project" value="InterPro"/>
</dbReference>
<dbReference type="InterPro" id="IPR001940">
    <property type="entry name" value="Peptidase_S1C"/>
</dbReference>
<proteinExistence type="inferred from homology"/>
<protein>
    <recommendedName>
        <fullName evidence="6">Serine protease</fullName>
    </recommendedName>
</protein>
<dbReference type="PANTHER" id="PTHR43343:SF6">
    <property type="entry name" value="PROTEASE DO-LIKE 5, CHLOROPLASTIC ISOFORM X1"/>
    <property type="match status" value="1"/>
</dbReference>
<dbReference type="InterPro" id="IPR009003">
    <property type="entry name" value="Peptidase_S1_PA"/>
</dbReference>
<accession>A0AAW1NUF4</accession>
<dbReference type="InterPro" id="IPR043504">
    <property type="entry name" value="Peptidase_S1_PA_chymotrypsin"/>
</dbReference>
<gene>
    <name evidence="4" type="ORF">WJX73_005460</name>
</gene>
<dbReference type="EMBL" id="JALJOQ010000089">
    <property type="protein sequence ID" value="KAK9799413.1"/>
    <property type="molecule type" value="Genomic_DNA"/>
</dbReference>
<dbReference type="GO" id="GO:0006508">
    <property type="term" value="P:proteolysis"/>
    <property type="evidence" value="ECO:0007669"/>
    <property type="project" value="UniProtKB-KW"/>
</dbReference>
<evidence type="ECO:0000256" key="1">
    <source>
        <dbReference type="ARBA" id="ARBA00010541"/>
    </source>
</evidence>
<dbReference type="PANTHER" id="PTHR43343">
    <property type="entry name" value="PEPTIDASE S12"/>
    <property type="match status" value="1"/>
</dbReference>
<dbReference type="PRINTS" id="PR00834">
    <property type="entry name" value="PROTEASES2C"/>
</dbReference>